<dbReference type="EMBL" id="CP061646">
    <property type="protein sequence ID" value="QNX70741.1"/>
    <property type="molecule type" value="Genomic_DNA"/>
</dbReference>
<accession>A0A7H2V308</accession>
<proteinExistence type="predicted"/>
<dbReference type="Proteomes" id="UP000516666">
    <property type="component" value="Chromosome"/>
</dbReference>
<gene>
    <name evidence="1" type="ORF">IC776_09515</name>
</gene>
<reference evidence="1 2" key="2">
    <citation type="submission" date="2020-09" db="EMBL/GenBank/DDBJ databases">
        <authorList>
            <person name="Chen F.-J."/>
            <person name="Lee Y.-T."/>
        </authorList>
    </citation>
    <scope>NUCLEOTIDE SEQUENCE [LARGE SCALE GENOMIC DNA]</scope>
    <source>
        <strain evidence="1 2">AS39</strain>
    </source>
</reference>
<dbReference type="RefSeq" id="WP_191011637.1">
    <property type="nucleotide sequence ID" value="NZ_JACBYN010000005.1"/>
</dbReference>
<sequence>MSLEPGGFTEKIGNRYESSWVAYQLLKLLDEKISYVQVEPIGPDEDAVDVIIGNLDGSKEHHQCKIGNLSDNAWTLATLQSKQLLTKGLQHILSGSRSYKVVSRIGFRILEDICESARHSTGSSSDFYNYQIQNISEERRKLFSELCTKLELNLSNPDDLDKALHFLKCFEIKKFNEDDIDNELCILLAEKLVYQPPSHLVHFLQSYPVKYGKLRTPITSHILKTDLEVHHFSFKTYPGHPHISDVIATLNDEFDRSIEPYLISQQNIQRAEFSTTLDTVNNNPITIIKADAGVGKSAFLLDLKKHFVRSGTIVLPIRLDRRVPQKNLDEFGKDLGFPYSPIACLEKYGQGQEIIILLDQLDALRWTALHSSNALDICIKMVKEILLLRQYSNTNIKIIMATRNFELEDDVRLRNWISELNSDVKQLELKLFEPDQIKPYVSQFEDYDQLSNEQQNILKIPLWLGIYMDLANDLGCAPKFTSKLDLIKGFLDNRFEQLNESYGISTADSEDLFNEIIDLMNHSNKLSISSTQLSIGSSEIKKAMISVGLLTEQNREISFRHQAIHDYAIGKKLYSQGLSSPEDFLHELGSKNQQTLLKREHLRYALAMLYEADERAFCNCIEALLFHSEIRFHLKSLVFSTLRHIENFKTPLKKLINRIIEDNQLLPHFLRLSCIGCPTLVQYLSESHYLSDWLDEDGDTQSKALELLSSVSDKTPNLLINELSKFVNQSSEWNQKIYNCLCWKMSDDSEELFNLRIELIQNGVSSRHIFWEDLTKKYPFRALHLLKLMCNEELHARLSSREEWSDYDTECIEKLAESHSQDVLRIFFPFLDQYFSEPLIEDCDAFKWSEEYAVRTSFETFIYKALFTLVIKASQNMALQSTELFQLLIPLKNNSNLIFNRIYANALLNLEIDHADFVIEWLLDNSIDKFKLGNDNEEPVWKLAGKLIEKFSPHCNQKNFEQLENTIYYFPPDYELEEIRWCLEVTRKNYYKPYWGKTQYHLLPKLDLSRISKKSKQLITILNRKFEKYTDDDFCHRSNNLVSTIKSPIKDIAKLSDKAWKKLILTDPKEFKGFKFDQESTECSIQQFSSNFSSAVNAEPKRFAEFALTLPKHIHQDYIDALYSGLSENNLDQVPEHLKEQWSPCPIELIEQVIDHFPAKNYSRALQQLLSGRVKLLSPKYLKLLEDIALLADDPLPNKLNIHKGGQPNQIDEISSHDLYGNTLNCTRGSAYKGLAKKFWDDKEYALSHKHIIENALNDEHAAVRMATADLLLPMYNYDRNYAFQKFVELCRKDIRNTLSNGYYYYFNKAFSIEFKESFIALVQMMVSSPYQDVRKEGHKQVIARWLFNGLFEEDLKQGLESKNHGSLLGYASVISQLLGDDTKGYDHSKMKQIFEILVNSENEEILKNIGHFFNQKFWSKRYAREFFEIYIHSKALNHNIYNVLHSIEESSMNMAQFSDLIILMLQNILKLKTQELVSHMEVDTITRVIQQLYDQAENDKDDEALDDCLDMWDELLASDHSFITNMTDKLDFGLLA</sequence>
<protein>
    <submittedName>
        <fullName evidence="1">Uncharacterized protein</fullName>
    </submittedName>
</protein>
<reference evidence="2" key="1">
    <citation type="submission" date="2020-09" db="EMBL/GenBank/DDBJ databases">
        <title>Clinical and molecular characterization of Acinetobacter seifertii in Taiwan.</title>
        <authorList>
            <person name="Li L.-H."/>
            <person name="Yang Y.-S."/>
            <person name="Sun J.-R."/>
            <person name="Huang T.-W."/>
            <person name="Huang W.-C."/>
            <person name="Wang Y.-C."/>
            <person name="Kuo T.-H."/>
            <person name="Kuo S.-C."/>
            <person name="Chen T.-L."/>
        </authorList>
    </citation>
    <scope>NUCLEOTIDE SEQUENCE [LARGE SCALE GENOMIC DNA]</scope>
    <source>
        <strain evidence="2">AS39</strain>
    </source>
</reference>
<evidence type="ECO:0000313" key="1">
    <source>
        <dbReference type="EMBL" id="QNX70741.1"/>
    </source>
</evidence>
<evidence type="ECO:0000313" key="2">
    <source>
        <dbReference type="Proteomes" id="UP000516666"/>
    </source>
</evidence>
<organism evidence="1 2">
    <name type="scientific">Acinetobacter seifertii</name>
    <dbReference type="NCBI Taxonomy" id="1530123"/>
    <lineage>
        <taxon>Bacteria</taxon>
        <taxon>Pseudomonadati</taxon>
        <taxon>Pseudomonadota</taxon>
        <taxon>Gammaproteobacteria</taxon>
        <taxon>Moraxellales</taxon>
        <taxon>Moraxellaceae</taxon>
        <taxon>Acinetobacter</taxon>
        <taxon>Acinetobacter calcoaceticus/baumannii complex</taxon>
    </lineage>
</organism>
<dbReference type="SUPFAM" id="SSF52540">
    <property type="entry name" value="P-loop containing nucleoside triphosphate hydrolases"/>
    <property type="match status" value="1"/>
</dbReference>
<name>A0A7H2V308_9GAMM</name>
<dbReference type="InterPro" id="IPR027417">
    <property type="entry name" value="P-loop_NTPase"/>
</dbReference>